<sequence length="38" mass="4511">IETVLCHIYVFQLFSLSTTIQHDPSDFHRSARNDLHRL</sequence>
<accession>A0A820XR97</accession>
<dbReference type="AlphaFoldDB" id="A0A820XR97"/>
<feature type="non-terminal residue" evidence="1">
    <location>
        <position position="1"/>
    </location>
</feature>
<organism evidence="1 2">
    <name type="scientific">Rotaria magnacalcarata</name>
    <dbReference type="NCBI Taxonomy" id="392030"/>
    <lineage>
        <taxon>Eukaryota</taxon>
        <taxon>Metazoa</taxon>
        <taxon>Spiralia</taxon>
        <taxon>Gnathifera</taxon>
        <taxon>Rotifera</taxon>
        <taxon>Eurotatoria</taxon>
        <taxon>Bdelloidea</taxon>
        <taxon>Philodinida</taxon>
        <taxon>Philodinidae</taxon>
        <taxon>Rotaria</taxon>
    </lineage>
</organism>
<dbReference type="Proteomes" id="UP000663866">
    <property type="component" value="Unassembled WGS sequence"/>
</dbReference>
<name>A0A820XR97_9BILA</name>
<comment type="caution">
    <text evidence="1">The sequence shown here is derived from an EMBL/GenBank/DDBJ whole genome shotgun (WGS) entry which is preliminary data.</text>
</comment>
<proteinExistence type="predicted"/>
<reference evidence="1" key="1">
    <citation type="submission" date="2021-02" db="EMBL/GenBank/DDBJ databases">
        <authorList>
            <person name="Nowell W R."/>
        </authorList>
    </citation>
    <scope>NUCLEOTIDE SEQUENCE</scope>
</reference>
<gene>
    <name evidence="1" type="ORF">OVN521_LOCUS42596</name>
</gene>
<dbReference type="EMBL" id="CAJOBG010058833">
    <property type="protein sequence ID" value="CAF4537264.1"/>
    <property type="molecule type" value="Genomic_DNA"/>
</dbReference>
<evidence type="ECO:0000313" key="2">
    <source>
        <dbReference type="Proteomes" id="UP000663866"/>
    </source>
</evidence>
<evidence type="ECO:0000313" key="1">
    <source>
        <dbReference type="EMBL" id="CAF4537264.1"/>
    </source>
</evidence>
<protein>
    <submittedName>
        <fullName evidence="1">Uncharacterized protein</fullName>
    </submittedName>
</protein>
<keyword evidence="2" id="KW-1185">Reference proteome</keyword>